<gene>
    <name evidence="2" type="ORF">AVDCRST_MAG64-3488</name>
</gene>
<dbReference type="PANTHER" id="PTHR43000">
    <property type="entry name" value="DTDP-D-GLUCOSE 4,6-DEHYDRATASE-RELATED"/>
    <property type="match status" value="1"/>
</dbReference>
<dbReference type="EC" id="4.2.1.45" evidence="2"/>
<dbReference type="Gene3D" id="3.40.50.720">
    <property type="entry name" value="NAD(P)-binding Rossmann-like Domain"/>
    <property type="match status" value="1"/>
</dbReference>
<organism evidence="2">
    <name type="scientific">uncultured Phycisphaerae bacterium</name>
    <dbReference type="NCBI Taxonomy" id="904963"/>
    <lineage>
        <taxon>Bacteria</taxon>
        <taxon>Pseudomonadati</taxon>
        <taxon>Planctomycetota</taxon>
        <taxon>Phycisphaerae</taxon>
        <taxon>environmental samples</taxon>
    </lineage>
</organism>
<keyword evidence="2" id="KW-0456">Lyase</keyword>
<feature type="non-terminal residue" evidence="2">
    <location>
        <position position="1"/>
    </location>
</feature>
<sequence>GYVAPVDTFATNVMGTVNVLEAVRQSDSVRVLVNVTTDKCYENKEWLWGYRENEPMGGRDPYSASKACAELATTAYRESYFAAGEGATGTTPADAKKRVRDILASDDSYLFGTGKGCLMRPGVAIRLTGADKTVVNIILCYECQVLAVTVRDAAGKELHESGGVFDPAEAALVKLAKDAFPDDKEIQGLKESEG</sequence>
<protein>
    <submittedName>
        <fullName evidence="2">CDP-glucose 4,6-dehydratase</fullName>
        <ecNumber evidence="2">4.2.1.45</ecNumber>
    </submittedName>
</protein>
<name>A0A6J4PZY1_9BACT</name>
<dbReference type="EMBL" id="CADCUQ010000705">
    <property type="protein sequence ID" value="CAA9424037.1"/>
    <property type="molecule type" value="Genomic_DNA"/>
</dbReference>
<reference evidence="2" key="1">
    <citation type="submission" date="2020-02" db="EMBL/GenBank/DDBJ databases">
        <authorList>
            <person name="Meier V. D."/>
        </authorList>
    </citation>
    <scope>NUCLEOTIDE SEQUENCE</scope>
    <source>
        <strain evidence="2">AVDCRST_MAG64</strain>
    </source>
</reference>
<dbReference type="AlphaFoldDB" id="A0A6J4PZY1"/>
<dbReference type="GO" id="GO:0047733">
    <property type="term" value="F:CDP-glucose 4,6-dehydratase activity"/>
    <property type="evidence" value="ECO:0007669"/>
    <property type="project" value="UniProtKB-EC"/>
</dbReference>
<dbReference type="SUPFAM" id="SSF51735">
    <property type="entry name" value="NAD(P)-binding Rossmann-fold domains"/>
    <property type="match status" value="1"/>
</dbReference>
<dbReference type="Pfam" id="PF16363">
    <property type="entry name" value="GDP_Man_Dehyd"/>
    <property type="match status" value="1"/>
</dbReference>
<dbReference type="InterPro" id="IPR016040">
    <property type="entry name" value="NAD(P)-bd_dom"/>
</dbReference>
<evidence type="ECO:0000313" key="2">
    <source>
        <dbReference type="EMBL" id="CAA9424037.1"/>
    </source>
</evidence>
<proteinExistence type="predicted"/>
<dbReference type="InterPro" id="IPR036291">
    <property type="entry name" value="NAD(P)-bd_dom_sf"/>
</dbReference>
<evidence type="ECO:0000259" key="1">
    <source>
        <dbReference type="Pfam" id="PF16363"/>
    </source>
</evidence>
<accession>A0A6J4PZY1</accession>
<feature type="domain" description="NAD(P)-binding" evidence="1">
    <location>
        <begin position="4"/>
        <end position="80"/>
    </location>
</feature>